<evidence type="ECO:0000256" key="8">
    <source>
        <dbReference type="SAM" id="Phobius"/>
    </source>
</evidence>
<comment type="subcellular location">
    <subcellularLocation>
        <location evidence="1">Membrane</location>
        <topology evidence="1">Multi-pass membrane protein</topology>
    </subcellularLocation>
</comment>
<evidence type="ECO:0000256" key="3">
    <source>
        <dbReference type="ARBA" id="ARBA00022989"/>
    </source>
</evidence>
<dbReference type="PROSITE" id="PS50111">
    <property type="entry name" value="CHEMOTAXIS_TRANSDUC_2"/>
    <property type="match status" value="1"/>
</dbReference>
<dbReference type="RefSeq" id="WP_268076436.1">
    <property type="nucleotide sequence ID" value="NZ_CP109966.1"/>
</dbReference>
<protein>
    <submittedName>
        <fullName evidence="11">Methyl-accepting chemotaxis protein</fullName>
    </submittedName>
</protein>
<keyword evidence="5 7" id="KW-0807">Transducer</keyword>
<dbReference type="CDD" id="cd11386">
    <property type="entry name" value="MCP_signal"/>
    <property type="match status" value="1"/>
</dbReference>
<dbReference type="CDD" id="cd06225">
    <property type="entry name" value="HAMP"/>
    <property type="match status" value="1"/>
</dbReference>
<gene>
    <name evidence="11" type="ORF">OLW01_15495</name>
</gene>
<comment type="similarity">
    <text evidence="6">Belongs to the methyl-accepting chemotaxis (MCP) protein family.</text>
</comment>
<organism evidence="11 12">
    <name type="scientific">Catenovulum adriaticum</name>
    <dbReference type="NCBI Taxonomy" id="2984846"/>
    <lineage>
        <taxon>Bacteria</taxon>
        <taxon>Pseudomonadati</taxon>
        <taxon>Pseudomonadota</taxon>
        <taxon>Gammaproteobacteria</taxon>
        <taxon>Alteromonadales</taxon>
        <taxon>Alteromonadaceae</taxon>
        <taxon>Catenovulum</taxon>
    </lineage>
</organism>
<evidence type="ECO:0000259" key="9">
    <source>
        <dbReference type="PROSITE" id="PS50111"/>
    </source>
</evidence>
<keyword evidence="4 8" id="KW-0472">Membrane</keyword>
<dbReference type="EMBL" id="CP109966">
    <property type="protein sequence ID" value="WAJ71742.1"/>
    <property type="molecule type" value="Genomic_DNA"/>
</dbReference>
<dbReference type="PROSITE" id="PS50885">
    <property type="entry name" value="HAMP"/>
    <property type="match status" value="1"/>
</dbReference>
<geneLocation type="plasmid" evidence="11 12">
    <name>pCadTS8_1</name>
</geneLocation>
<dbReference type="InterPro" id="IPR003660">
    <property type="entry name" value="HAMP_dom"/>
</dbReference>
<dbReference type="PANTHER" id="PTHR32089">
    <property type="entry name" value="METHYL-ACCEPTING CHEMOTAXIS PROTEIN MCPB"/>
    <property type="match status" value="1"/>
</dbReference>
<keyword evidence="11" id="KW-0614">Plasmid</keyword>
<evidence type="ECO:0000259" key="10">
    <source>
        <dbReference type="PROSITE" id="PS50885"/>
    </source>
</evidence>
<evidence type="ECO:0000256" key="6">
    <source>
        <dbReference type="ARBA" id="ARBA00029447"/>
    </source>
</evidence>
<accession>A0ABY7ASJ6</accession>
<dbReference type="InterPro" id="IPR013587">
    <property type="entry name" value="Nitrate/nitrite_sensing"/>
</dbReference>
<proteinExistence type="inferred from homology"/>
<dbReference type="InterPro" id="IPR004089">
    <property type="entry name" value="MCPsignal_dom"/>
</dbReference>
<keyword evidence="2 8" id="KW-0812">Transmembrane</keyword>
<dbReference type="Gene3D" id="1.10.287.950">
    <property type="entry name" value="Methyl-accepting chemotaxis protein"/>
    <property type="match status" value="1"/>
</dbReference>
<sequence length="681" mass="75681">MSTIEMTKTSENIMLFLNKLTLNSRIIALVFIPLTVVAWFSFERYQSANQSKHNLNNISSLMELVSQSSHLLTALQNERDYSFGFVYSKKARYGSELTAARSRVDQQINQFKQVISENTELLTIPSIAKKIEAIQSSFSELAEARHQGVDKLKNKLKDKYTFRTYKDRNTKIIHLVEEIIAFSNDKDLANKATVLHAQMMVKDIYSEIRGLLYGTYITKGTFGPGRFRHYVNIEAVLSDYQARLVRQASAEVRSILKGIDNDPSQQQVKKQLKDLLGMLNEKLMGDPDLFFTNISQLIETHKTSEEHILSEISQQLQQKISEADYRLISTLIVTASLFVFIVIISIVLIRSITTPLSVLVKTCFEISRTKNITKRVQIYGSDEIAEVGQALNSLLDNFDSALKQINQQTVLMNDVVSQVADASNTSLQRSNNQNDATDNVSVAMNEMTASIKEVAQNTQQTSDAVLKAHNFSINCSQMAEHSKSLITHLINELSSTATLVSRLNEETNNISSVVNVIQAIAEQTNLLALNAAIEAARAGEQGRGFAVVADEVRELASRTQESTKQIEAQIESLLAGSNDATHSMQTLTGTAQNAIDVVLESVSAFGEMKEELNKISDMSSQIATAAEEQTSVSNEINERIHAVREDGVHMAEHAKTSRSSSESLTQACNTLKNCVNQFTVS</sequence>
<keyword evidence="12" id="KW-1185">Reference proteome</keyword>
<dbReference type="PANTHER" id="PTHR32089:SF119">
    <property type="entry name" value="METHYL-ACCEPTING CHEMOTAXIS PROTEIN CTPL"/>
    <property type="match status" value="1"/>
</dbReference>
<evidence type="ECO:0000256" key="5">
    <source>
        <dbReference type="ARBA" id="ARBA00023224"/>
    </source>
</evidence>
<dbReference type="SMART" id="SM00283">
    <property type="entry name" value="MA"/>
    <property type="match status" value="1"/>
</dbReference>
<dbReference type="Proteomes" id="UP001163726">
    <property type="component" value="Plasmid pCadTS8_1"/>
</dbReference>
<evidence type="ECO:0000256" key="2">
    <source>
        <dbReference type="ARBA" id="ARBA00022692"/>
    </source>
</evidence>
<dbReference type="SUPFAM" id="SSF58104">
    <property type="entry name" value="Methyl-accepting chemotaxis protein (MCP) signaling domain"/>
    <property type="match status" value="1"/>
</dbReference>
<feature type="transmembrane region" description="Helical" evidence="8">
    <location>
        <begin position="327"/>
        <end position="349"/>
    </location>
</feature>
<evidence type="ECO:0000313" key="11">
    <source>
        <dbReference type="EMBL" id="WAJ71742.1"/>
    </source>
</evidence>
<dbReference type="Pfam" id="PF00672">
    <property type="entry name" value="HAMP"/>
    <property type="match status" value="1"/>
</dbReference>
<feature type="domain" description="Methyl-accepting transducer" evidence="9">
    <location>
        <begin position="408"/>
        <end position="644"/>
    </location>
</feature>
<evidence type="ECO:0000313" key="12">
    <source>
        <dbReference type="Proteomes" id="UP001163726"/>
    </source>
</evidence>
<reference evidence="11" key="1">
    <citation type="submission" date="2022-10" db="EMBL/GenBank/DDBJ databases">
        <title>Catenovulum adriacola sp. nov. isolated in the Harbour of Susak.</title>
        <authorList>
            <person name="Schoch T."/>
            <person name="Reich S.J."/>
            <person name="Stoeferle S."/>
            <person name="Flaiz M."/>
            <person name="Kazda M."/>
            <person name="Riedel C.U."/>
            <person name="Duerre P."/>
        </authorList>
    </citation>
    <scope>NUCLEOTIDE SEQUENCE</scope>
    <source>
        <strain evidence="11">TS8</strain>
        <plasmid evidence="11">pCadTS8_1</plasmid>
    </source>
</reference>
<dbReference type="Pfam" id="PF08376">
    <property type="entry name" value="NIT"/>
    <property type="match status" value="1"/>
</dbReference>
<dbReference type="Pfam" id="PF00015">
    <property type="entry name" value="MCPsignal"/>
    <property type="match status" value="1"/>
</dbReference>
<feature type="domain" description="HAMP" evidence="10">
    <location>
        <begin position="350"/>
        <end position="403"/>
    </location>
</feature>
<keyword evidence="3 8" id="KW-1133">Transmembrane helix</keyword>
<feature type="transmembrane region" description="Helical" evidence="8">
    <location>
        <begin position="20"/>
        <end position="42"/>
    </location>
</feature>
<dbReference type="SMART" id="SM00304">
    <property type="entry name" value="HAMP"/>
    <property type="match status" value="1"/>
</dbReference>
<evidence type="ECO:0000256" key="7">
    <source>
        <dbReference type="PROSITE-ProRule" id="PRU00284"/>
    </source>
</evidence>
<name>A0ABY7ASJ6_9ALTE</name>
<evidence type="ECO:0000256" key="1">
    <source>
        <dbReference type="ARBA" id="ARBA00004141"/>
    </source>
</evidence>
<evidence type="ECO:0000256" key="4">
    <source>
        <dbReference type="ARBA" id="ARBA00023136"/>
    </source>
</evidence>